<dbReference type="PROSITE" id="PS01124">
    <property type="entry name" value="HTH_ARAC_FAMILY_2"/>
    <property type="match status" value="1"/>
</dbReference>
<dbReference type="PRINTS" id="PR00032">
    <property type="entry name" value="HTHARAC"/>
</dbReference>
<evidence type="ECO:0000313" key="6">
    <source>
        <dbReference type="Proteomes" id="UP000602759"/>
    </source>
</evidence>
<evidence type="ECO:0000256" key="1">
    <source>
        <dbReference type="ARBA" id="ARBA00023015"/>
    </source>
</evidence>
<dbReference type="SUPFAM" id="SSF46689">
    <property type="entry name" value="Homeodomain-like"/>
    <property type="match status" value="2"/>
</dbReference>
<protein>
    <submittedName>
        <fullName evidence="5">Helix-turn-helix transcriptional regulator</fullName>
    </submittedName>
</protein>
<feature type="domain" description="HTH araC/xylS-type" evidence="4">
    <location>
        <begin position="177"/>
        <end position="274"/>
    </location>
</feature>
<dbReference type="RefSeq" id="WP_165292926.1">
    <property type="nucleotide sequence ID" value="NZ_JACOIK010000004.1"/>
</dbReference>
<organism evidence="5 6">
    <name type="scientific">Sphingobacterium micropteri</name>
    <dbReference type="NCBI Taxonomy" id="2763501"/>
    <lineage>
        <taxon>Bacteria</taxon>
        <taxon>Pseudomonadati</taxon>
        <taxon>Bacteroidota</taxon>
        <taxon>Sphingobacteriia</taxon>
        <taxon>Sphingobacteriales</taxon>
        <taxon>Sphingobacteriaceae</taxon>
        <taxon>Sphingobacterium</taxon>
    </lineage>
</organism>
<dbReference type="InterPro" id="IPR018060">
    <property type="entry name" value="HTH_AraC"/>
</dbReference>
<dbReference type="Proteomes" id="UP000602759">
    <property type="component" value="Unassembled WGS sequence"/>
</dbReference>
<accession>A0ABR7YM56</accession>
<keyword evidence="3" id="KW-0804">Transcription</keyword>
<dbReference type="InterPro" id="IPR009057">
    <property type="entry name" value="Homeodomain-like_sf"/>
</dbReference>
<gene>
    <name evidence="5" type="ORF">H8B06_06225</name>
</gene>
<proteinExistence type="predicted"/>
<keyword evidence="6" id="KW-1185">Reference proteome</keyword>
<dbReference type="PROSITE" id="PS00041">
    <property type="entry name" value="HTH_ARAC_FAMILY_1"/>
    <property type="match status" value="1"/>
</dbReference>
<dbReference type="PANTHER" id="PTHR47893:SF1">
    <property type="entry name" value="REGULATORY PROTEIN PCHR"/>
    <property type="match status" value="1"/>
</dbReference>
<evidence type="ECO:0000256" key="2">
    <source>
        <dbReference type="ARBA" id="ARBA00023125"/>
    </source>
</evidence>
<dbReference type="SMART" id="SM00342">
    <property type="entry name" value="HTH_ARAC"/>
    <property type="match status" value="1"/>
</dbReference>
<dbReference type="EMBL" id="JACOIK010000004">
    <property type="protein sequence ID" value="MBD1432414.1"/>
    <property type="molecule type" value="Genomic_DNA"/>
</dbReference>
<keyword evidence="1" id="KW-0805">Transcription regulation</keyword>
<name>A0ABR7YM56_9SPHI</name>
<sequence length="274" mass="31736">MDLVDVANQNFHMTWGTFRAATESTLTEHFDAPSIVSHFQLSDSTNVKEFHVYHQHPSIYTHDIPKTKNGQKDQFFEVAIELSFFEKMYTPDSCFLEKIQQQLLHPTYSEEFFRATITPKMKTVIIEMGTHSYKGHLMSVYLEAKAMELFLMQIQELDRQTSPKKCKLSSYDIACLHDAKNFIEQHFNQYISIVGLAQQVGINQTKLKAGFKELFGNTVFGFIRDLQMEKARYLLLDEKRYVSEVADIIGYKHAHHFAAAFKRKYGVLPSELKG</sequence>
<dbReference type="Pfam" id="PF12833">
    <property type="entry name" value="HTH_18"/>
    <property type="match status" value="1"/>
</dbReference>
<dbReference type="InterPro" id="IPR020449">
    <property type="entry name" value="Tscrpt_reg_AraC-type_HTH"/>
</dbReference>
<dbReference type="InterPro" id="IPR018062">
    <property type="entry name" value="HTH_AraC-typ_CS"/>
</dbReference>
<evidence type="ECO:0000313" key="5">
    <source>
        <dbReference type="EMBL" id="MBD1432414.1"/>
    </source>
</evidence>
<comment type="caution">
    <text evidence="5">The sequence shown here is derived from an EMBL/GenBank/DDBJ whole genome shotgun (WGS) entry which is preliminary data.</text>
</comment>
<dbReference type="InterPro" id="IPR053142">
    <property type="entry name" value="PchR_regulatory_protein"/>
</dbReference>
<keyword evidence="2" id="KW-0238">DNA-binding</keyword>
<dbReference type="PANTHER" id="PTHR47893">
    <property type="entry name" value="REGULATORY PROTEIN PCHR"/>
    <property type="match status" value="1"/>
</dbReference>
<evidence type="ECO:0000256" key="3">
    <source>
        <dbReference type="ARBA" id="ARBA00023163"/>
    </source>
</evidence>
<dbReference type="Gene3D" id="1.10.10.60">
    <property type="entry name" value="Homeodomain-like"/>
    <property type="match status" value="1"/>
</dbReference>
<reference evidence="5 6" key="1">
    <citation type="submission" date="2020-08" db="EMBL/GenBank/DDBJ databases">
        <title>Sphingobacterium sp. DN00404 isolated from aquaculture water.</title>
        <authorList>
            <person name="Zhang M."/>
        </authorList>
    </citation>
    <scope>NUCLEOTIDE SEQUENCE [LARGE SCALE GENOMIC DNA]</scope>
    <source>
        <strain evidence="5 6">DN00404</strain>
    </source>
</reference>
<evidence type="ECO:0000259" key="4">
    <source>
        <dbReference type="PROSITE" id="PS01124"/>
    </source>
</evidence>